<feature type="non-terminal residue" evidence="8">
    <location>
        <position position="201"/>
    </location>
</feature>
<protein>
    <recommendedName>
        <fullName evidence="2">glutaminase</fullName>
        <ecNumber evidence="2">3.5.1.2</ecNumber>
    </recommendedName>
</protein>
<evidence type="ECO:0000256" key="5">
    <source>
        <dbReference type="ARBA" id="ARBA00022962"/>
    </source>
</evidence>
<dbReference type="NCBIfam" id="TIGR03800">
    <property type="entry name" value="PLP_synth_Pdx2"/>
    <property type="match status" value="1"/>
</dbReference>
<dbReference type="GO" id="GO:0008614">
    <property type="term" value="P:pyridoxine metabolic process"/>
    <property type="evidence" value="ECO:0007669"/>
    <property type="project" value="TreeGrafter"/>
</dbReference>
<dbReference type="PROSITE" id="PS51273">
    <property type="entry name" value="GATASE_TYPE_1"/>
    <property type="match status" value="1"/>
</dbReference>
<dbReference type="GO" id="GO:0005829">
    <property type="term" value="C:cytosol"/>
    <property type="evidence" value="ECO:0007669"/>
    <property type="project" value="TreeGrafter"/>
</dbReference>
<dbReference type="GO" id="GO:0016829">
    <property type="term" value="F:lyase activity"/>
    <property type="evidence" value="ECO:0007669"/>
    <property type="project" value="UniProtKB-KW"/>
</dbReference>
<organism evidence="8">
    <name type="scientific">marine sediment metagenome</name>
    <dbReference type="NCBI Taxonomy" id="412755"/>
    <lineage>
        <taxon>unclassified sequences</taxon>
        <taxon>metagenomes</taxon>
        <taxon>ecological metagenomes</taxon>
    </lineage>
</organism>
<dbReference type="PROSITE" id="PS51130">
    <property type="entry name" value="PDXT_SNO_2"/>
    <property type="match status" value="1"/>
</dbReference>
<dbReference type="AlphaFoldDB" id="X0SEM2"/>
<keyword evidence="4" id="KW-0663">Pyridoxal phosphate</keyword>
<dbReference type="GO" id="GO:1903600">
    <property type="term" value="C:glutaminase complex"/>
    <property type="evidence" value="ECO:0007669"/>
    <property type="project" value="TreeGrafter"/>
</dbReference>
<dbReference type="HAMAP" id="MF_01615">
    <property type="entry name" value="PdxT"/>
    <property type="match status" value="1"/>
</dbReference>
<dbReference type="InterPro" id="IPR029062">
    <property type="entry name" value="Class_I_gatase-like"/>
</dbReference>
<dbReference type="PROSITE" id="PS01236">
    <property type="entry name" value="PDXT_SNO_1"/>
    <property type="match status" value="1"/>
</dbReference>
<proteinExistence type="inferred from homology"/>
<dbReference type="GO" id="GO:0042823">
    <property type="term" value="P:pyridoxal phosphate biosynthetic process"/>
    <property type="evidence" value="ECO:0007669"/>
    <property type="project" value="InterPro"/>
</dbReference>
<evidence type="ECO:0000313" key="8">
    <source>
        <dbReference type="EMBL" id="GAF73566.1"/>
    </source>
</evidence>
<dbReference type="FunFam" id="3.40.50.880:FF:000010">
    <property type="entry name" value="uncharacterized protein LOC100176842 isoform X2"/>
    <property type="match status" value="1"/>
</dbReference>
<evidence type="ECO:0000256" key="6">
    <source>
        <dbReference type="ARBA" id="ARBA00023239"/>
    </source>
</evidence>
<comment type="catalytic activity">
    <reaction evidence="7">
        <text>L-glutamine + H2O = L-glutamate + NH4(+)</text>
        <dbReference type="Rhea" id="RHEA:15889"/>
        <dbReference type="ChEBI" id="CHEBI:15377"/>
        <dbReference type="ChEBI" id="CHEBI:28938"/>
        <dbReference type="ChEBI" id="CHEBI:29985"/>
        <dbReference type="ChEBI" id="CHEBI:58359"/>
        <dbReference type="EC" id="3.5.1.2"/>
    </reaction>
</comment>
<gene>
    <name evidence="8" type="ORF">S01H1_08061</name>
</gene>
<keyword evidence="6" id="KW-0456">Lyase</keyword>
<evidence type="ECO:0000256" key="3">
    <source>
        <dbReference type="ARBA" id="ARBA00022801"/>
    </source>
</evidence>
<dbReference type="GO" id="GO:0004359">
    <property type="term" value="F:glutaminase activity"/>
    <property type="evidence" value="ECO:0007669"/>
    <property type="project" value="UniProtKB-EC"/>
</dbReference>
<dbReference type="SUPFAM" id="SSF52317">
    <property type="entry name" value="Class I glutamine amidotransferase-like"/>
    <property type="match status" value="1"/>
</dbReference>
<keyword evidence="5" id="KW-0315">Glutamine amidotransferase</keyword>
<evidence type="ECO:0000256" key="2">
    <source>
        <dbReference type="ARBA" id="ARBA00012918"/>
    </source>
</evidence>
<dbReference type="EMBL" id="BARS01004136">
    <property type="protein sequence ID" value="GAF73566.1"/>
    <property type="molecule type" value="Genomic_DNA"/>
</dbReference>
<dbReference type="EC" id="3.5.1.2" evidence="2"/>
<keyword evidence="3" id="KW-0378">Hydrolase</keyword>
<accession>X0SEM2</accession>
<dbReference type="InterPro" id="IPR021196">
    <property type="entry name" value="PdxT/SNO_CS"/>
</dbReference>
<sequence>MVNVVTKIGVLALQGDFAEHIGIFQRLGIAAQEVRHPQELAGLDGLVIPGGESTTVTRLISEFALLEPLRERAQNGFPIWGTCAGMIVLAQRASGLEWPTLDALAIAVRRNAFGRQVDSFETDLAVPALGQQAFHAIFIRAPIVEEVGDGVEVLAKLDNGNAVAVRQANALATAFHPELTEDDRFHRYFIDMVRRHKDEQA</sequence>
<comment type="caution">
    <text evidence="8">The sequence shown here is derived from an EMBL/GenBank/DDBJ whole genome shotgun (WGS) entry which is preliminary data.</text>
</comment>
<name>X0SEM2_9ZZZZ</name>
<evidence type="ECO:0000256" key="1">
    <source>
        <dbReference type="ARBA" id="ARBA00008345"/>
    </source>
</evidence>
<dbReference type="PANTHER" id="PTHR31559:SF0">
    <property type="entry name" value="PYRIDOXAL 5'-PHOSPHATE SYNTHASE SUBUNIT SNO1-RELATED"/>
    <property type="match status" value="1"/>
</dbReference>
<dbReference type="PIRSF" id="PIRSF005639">
    <property type="entry name" value="Glut_amidoT_SNO"/>
    <property type="match status" value="1"/>
</dbReference>
<evidence type="ECO:0000256" key="4">
    <source>
        <dbReference type="ARBA" id="ARBA00022898"/>
    </source>
</evidence>
<dbReference type="Gene3D" id="3.40.50.880">
    <property type="match status" value="1"/>
</dbReference>
<dbReference type="Pfam" id="PF01174">
    <property type="entry name" value="SNO"/>
    <property type="match status" value="1"/>
</dbReference>
<dbReference type="CDD" id="cd01749">
    <property type="entry name" value="GATase1_PB"/>
    <property type="match status" value="1"/>
</dbReference>
<comment type="similarity">
    <text evidence="1">Belongs to the glutaminase PdxT/SNO family.</text>
</comment>
<dbReference type="PANTHER" id="PTHR31559">
    <property type="entry name" value="PYRIDOXAL 5'-PHOSPHATE SYNTHASE SUBUNIT SNO"/>
    <property type="match status" value="1"/>
</dbReference>
<reference evidence="8" key="1">
    <citation type="journal article" date="2014" name="Front. Microbiol.">
        <title>High frequency of phylogenetically diverse reductive dehalogenase-homologous genes in deep subseafloor sedimentary metagenomes.</title>
        <authorList>
            <person name="Kawai M."/>
            <person name="Futagami T."/>
            <person name="Toyoda A."/>
            <person name="Takaki Y."/>
            <person name="Nishi S."/>
            <person name="Hori S."/>
            <person name="Arai W."/>
            <person name="Tsubouchi T."/>
            <person name="Morono Y."/>
            <person name="Uchiyama I."/>
            <person name="Ito T."/>
            <person name="Fujiyama A."/>
            <person name="Inagaki F."/>
            <person name="Takami H."/>
        </authorList>
    </citation>
    <scope>NUCLEOTIDE SEQUENCE</scope>
    <source>
        <strain evidence="8">Expedition CK06-06</strain>
    </source>
</reference>
<dbReference type="InterPro" id="IPR002161">
    <property type="entry name" value="PdxT/SNO"/>
</dbReference>
<evidence type="ECO:0000256" key="7">
    <source>
        <dbReference type="ARBA" id="ARBA00049534"/>
    </source>
</evidence>